<dbReference type="OMA" id="FLWADIG"/>
<sequence>MDKNNFDEILQKILPLIERRSTHAFPIPAISRLAIAIRYLATGNSQASLSFNFRISPSMISSILRETLSAICKDLRCFLPQQKKRLLWPLKNLKDNEISQTLAQFHSKVLFAATDANYRFVMVDIGQDGSSSDAGIFKTSPIRKFVDQGQKFLFPPKALKNGEVLPHVFLGDDAFQLQQHVMRPFPGKFVDKCCRVYNYRLSRARLVKNDWNGMKPDMEVEGELVPGNWRELVPAGTDFTSIGSIGSNNYSKPAFEVCEKFKDYFNSPAGSVKWQNKFAFKGYE</sequence>
<proteinExistence type="predicted"/>
<evidence type="ECO:0000256" key="2">
    <source>
        <dbReference type="ARBA" id="ARBA00022723"/>
    </source>
</evidence>
<dbReference type="Pfam" id="PF13359">
    <property type="entry name" value="DDE_Tnp_4"/>
    <property type="match status" value="1"/>
</dbReference>
<evidence type="ECO:0000256" key="1">
    <source>
        <dbReference type="ARBA" id="ARBA00001968"/>
    </source>
</evidence>
<keyword evidence="5" id="KW-1185">Reference proteome</keyword>
<comment type="cofactor">
    <cofactor evidence="1">
        <name>a divalent metal cation</name>
        <dbReference type="ChEBI" id="CHEBI:60240"/>
    </cofactor>
</comment>
<reference evidence="4 5" key="1">
    <citation type="submission" date="2015-12" db="EMBL/GenBank/DDBJ databases">
        <title>The genome of Folsomia candida.</title>
        <authorList>
            <person name="Faddeeva A."/>
            <person name="Derks M.F."/>
            <person name="Anvar Y."/>
            <person name="Smit S."/>
            <person name="Van Straalen N."/>
            <person name="Roelofs D."/>
        </authorList>
    </citation>
    <scope>NUCLEOTIDE SEQUENCE [LARGE SCALE GENOMIC DNA]</scope>
    <source>
        <strain evidence="4 5">VU population</strain>
        <tissue evidence="4">Whole body</tissue>
    </source>
</reference>
<dbReference type="OrthoDB" id="1681765at2759"/>
<organism evidence="4 5">
    <name type="scientific">Folsomia candida</name>
    <name type="common">Springtail</name>
    <dbReference type="NCBI Taxonomy" id="158441"/>
    <lineage>
        <taxon>Eukaryota</taxon>
        <taxon>Metazoa</taxon>
        <taxon>Ecdysozoa</taxon>
        <taxon>Arthropoda</taxon>
        <taxon>Hexapoda</taxon>
        <taxon>Collembola</taxon>
        <taxon>Entomobryomorpha</taxon>
        <taxon>Isotomoidea</taxon>
        <taxon>Isotomidae</taxon>
        <taxon>Proisotominae</taxon>
        <taxon>Folsomia</taxon>
    </lineage>
</organism>
<gene>
    <name evidence="4" type="ORF">Fcan01_21923</name>
</gene>
<accession>A0A226DDT7</accession>
<dbReference type="Proteomes" id="UP000198287">
    <property type="component" value="Unassembled WGS sequence"/>
</dbReference>
<evidence type="ECO:0000313" key="4">
    <source>
        <dbReference type="EMBL" id="OXA43280.1"/>
    </source>
</evidence>
<comment type="caution">
    <text evidence="4">The sequence shown here is derived from an EMBL/GenBank/DDBJ whole genome shotgun (WGS) entry which is preliminary data.</text>
</comment>
<feature type="domain" description="DDE Tnp4" evidence="3">
    <location>
        <begin position="107"/>
        <end position="207"/>
    </location>
</feature>
<keyword evidence="2" id="KW-0479">Metal-binding</keyword>
<dbReference type="InterPro" id="IPR027806">
    <property type="entry name" value="HARBI1_dom"/>
</dbReference>
<evidence type="ECO:0000313" key="5">
    <source>
        <dbReference type="Proteomes" id="UP000198287"/>
    </source>
</evidence>
<dbReference type="EMBL" id="LNIX01000023">
    <property type="protein sequence ID" value="OXA43280.1"/>
    <property type="molecule type" value="Genomic_DNA"/>
</dbReference>
<dbReference type="STRING" id="158441.A0A226DDT7"/>
<evidence type="ECO:0000259" key="3">
    <source>
        <dbReference type="Pfam" id="PF13359"/>
    </source>
</evidence>
<name>A0A226DDT7_FOLCA</name>
<dbReference type="GO" id="GO:0046872">
    <property type="term" value="F:metal ion binding"/>
    <property type="evidence" value="ECO:0007669"/>
    <property type="project" value="UniProtKB-KW"/>
</dbReference>
<dbReference type="AlphaFoldDB" id="A0A226DDT7"/>
<protein>
    <recommendedName>
        <fullName evidence="3">DDE Tnp4 domain-containing protein</fullName>
    </recommendedName>
</protein>